<comment type="caution">
    <text evidence="1">The sequence shown here is derived from an EMBL/GenBank/DDBJ whole genome shotgun (WGS) entry which is preliminary data.</text>
</comment>
<evidence type="ECO:0000313" key="1">
    <source>
        <dbReference type="EMBL" id="MBN9412586.1"/>
    </source>
</evidence>
<dbReference type="Proteomes" id="UP000664414">
    <property type="component" value="Unassembled WGS sequence"/>
</dbReference>
<dbReference type="AlphaFoldDB" id="A0A8J7TSQ1"/>
<name>A0A8J7TSQ1_9PROT</name>
<organism evidence="1 2">
    <name type="scientific">Candidatus Paracaedimonas acanthamoebae</name>
    <dbReference type="NCBI Taxonomy" id="244581"/>
    <lineage>
        <taxon>Bacteria</taxon>
        <taxon>Pseudomonadati</taxon>
        <taxon>Pseudomonadota</taxon>
        <taxon>Alphaproteobacteria</taxon>
        <taxon>Holosporales</taxon>
        <taxon>Caedimonadaceae</taxon>
        <taxon>Candidatus Paracaedimonas</taxon>
    </lineage>
</organism>
<protein>
    <submittedName>
        <fullName evidence="1">Uncharacterized protein</fullName>
    </submittedName>
</protein>
<dbReference type="EMBL" id="JAFKGL010000011">
    <property type="protein sequence ID" value="MBN9412586.1"/>
    <property type="molecule type" value="Genomic_DNA"/>
</dbReference>
<sequence>MNNNKTAMYYKIVHIFALFFIGSYFSALQASVEGVTEVLYMRPAKSSDLTSLTADQIKTATLYVEGAEDKIEFISEKTKFKFDGKAVSFKEKPSDFLEKISILYQRVRETKVNKNSKFNHLCLTLYAVYKKPAVLGASETFEIVESPLFARKSKKYILDANGNLVMNPNRKVIFYTQTRVRDNDRWAYFTTQDGLASCVKKDPHVFPISTDSYECDGDECNVVCKQFFHTDGDTDCPHTTNDCRHTEPHALYHVVKHSKKLFSPLFDKAGNVDRIKSIGLRFFSYYQTCPSCIKLLSKVQQIKIAENKTFKLNYMFYFHHMYTSTPAIKIKIDEHTEKKIELFDCLFREFLEDNVIYENNPDVNEDPDNKRGDVKGYFKLAEEKDLKALSEADKSKIVSIYYMGLKRFRIYLLK</sequence>
<reference evidence="1" key="1">
    <citation type="submission" date="2021-02" db="EMBL/GenBank/DDBJ databases">
        <title>Thiocyanate and organic carbon inputs drive convergent selection for specific autotrophic Afipia and Thiobacillus strains within complex microbiomes.</title>
        <authorList>
            <person name="Huddy R.J."/>
            <person name="Sachdeva R."/>
            <person name="Kadzinga F."/>
            <person name="Kantor R.S."/>
            <person name="Harrison S.T.L."/>
            <person name="Banfield J.F."/>
        </authorList>
    </citation>
    <scope>NUCLEOTIDE SEQUENCE</scope>
    <source>
        <strain evidence="1">SCN18_10_11_15_R4_P_38_20</strain>
    </source>
</reference>
<gene>
    <name evidence="1" type="ORF">J0H12_01490</name>
</gene>
<accession>A0A8J7TSQ1</accession>
<proteinExistence type="predicted"/>
<evidence type="ECO:0000313" key="2">
    <source>
        <dbReference type="Proteomes" id="UP000664414"/>
    </source>
</evidence>